<keyword evidence="5 9" id="KW-0627">Porphyrin biosynthesis</keyword>
<reference evidence="11 12" key="1">
    <citation type="submission" date="2018-02" db="EMBL/GenBank/DDBJ databases">
        <title>Genome sequencing of Solimonas sp. HR-BB.</title>
        <authorList>
            <person name="Lee Y."/>
            <person name="Jeon C.O."/>
        </authorList>
    </citation>
    <scope>NUCLEOTIDE SEQUENCE [LARGE SCALE GENOMIC DNA]</scope>
    <source>
        <strain evidence="11 12">HR-BB</strain>
    </source>
</reference>
<evidence type="ECO:0000256" key="2">
    <source>
        <dbReference type="ARBA" id="ARBA00008133"/>
    </source>
</evidence>
<accession>A0A2S5TEC4</accession>
<dbReference type="PANTHER" id="PTHR38042">
    <property type="entry name" value="UROPORPHYRINOGEN-III SYNTHASE, CHLOROPLASTIC"/>
    <property type="match status" value="1"/>
</dbReference>
<dbReference type="GO" id="GO:0006782">
    <property type="term" value="P:protoporphyrinogen IX biosynthetic process"/>
    <property type="evidence" value="ECO:0007669"/>
    <property type="project" value="UniProtKB-UniRule"/>
</dbReference>
<dbReference type="Pfam" id="PF02602">
    <property type="entry name" value="HEM4"/>
    <property type="match status" value="1"/>
</dbReference>
<dbReference type="EMBL" id="PSNW01000007">
    <property type="protein sequence ID" value="PPE73341.1"/>
    <property type="molecule type" value="Genomic_DNA"/>
</dbReference>
<dbReference type="CDD" id="cd06578">
    <property type="entry name" value="HemD"/>
    <property type="match status" value="1"/>
</dbReference>
<keyword evidence="4 9" id="KW-0456">Lyase</keyword>
<evidence type="ECO:0000259" key="10">
    <source>
        <dbReference type="Pfam" id="PF02602"/>
    </source>
</evidence>
<dbReference type="Gene3D" id="3.40.50.10090">
    <property type="match status" value="2"/>
</dbReference>
<dbReference type="InterPro" id="IPR003754">
    <property type="entry name" value="4pyrrol_synth_uPrphyn_synth"/>
</dbReference>
<dbReference type="Proteomes" id="UP000238220">
    <property type="component" value="Unassembled WGS sequence"/>
</dbReference>
<feature type="domain" description="Tetrapyrrole biosynthesis uroporphyrinogen III synthase" evidence="10">
    <location>
        <begin position="24"/>
        <end position="238"/>
    </location>
</feature>
<evidence type="ECO:0000313" key="12">
    <source>
        <dbReference type="Proteomes" id="UP000238220"/>
    </source>
</evidence>
<evidence type="ECO:0000256" key="7">
    <source>
        <dbReference type="ARBA" id="ARBA00040167"/>
    </source>
</evidence>
<gene>
    <name evidence="11" type="ORF">C3942_13810</name>
</gene>
<protein>
    <recommendedName>
        <fullName evidence="7 9">Uroporphyrinogen-III synthase</fullName>
        <ecNumber evidence="3 9">4.2.1.75</ecNumber>
    </recommendedName>
</protein>
<evidence type="ECO:0000256" key="8">
    <source>
        <dbReference type="ARBA" id="ARBA00048617"/>
    </source>
</evidence>
<dbReference type="PANTHER" id="PTHR38042:SF1">
    <property type="entry name" value="UROPORPHYRINOGEN-III SYNTHASE, CHLOROPLASTIC"/>
    <property type="match status" value="1"/>
</dbReference>
<proteinExistence type="inferred from homology"/>
<evidence type="ECO:0000313" key="11">
    <source>
        <dbReference type="EMBL" id="PPE73341.1"/>
    </source>
</evidence>
<organism evidence="11 12">
    <name type="scientific">Solimonas fluminis</name>
    <dbReference type="NCBI Taxonomy" id="2086571"/>
    <lineage>
        <taxon>Bacteria</taxon>
        <taxon>Pseudomonadati</taxon>
        <taxon>Pseudomonadota</taxon>
        <taxon>Gammaproteobacteria</taxon>
        <taxon>Nevskiales</taxon>
        <taxon>Nevskiaceae</taxon>
        <taxon>Solimonas</taxon>
    </lineage>
</organism>
<comment type="catalytic activity">
    <reaction evidence="8 9">
        <text>hydroxymethylbilane = uroporphyrinogen III + H2O</text>
        <dbReference type="Rhea" id="RHEA:18965"/>
        <dbReference type="ChEBI" id="CHEBI:15377"/>
        <dbReference type="ChEBI" id="CHEBI:57308"/>
        <dbReference type="ChEBI" id="CHEBI:57845"/>
        <dbReference type="EC" id="4.2.1.75"/>
    </reaction>
</comment>
<evidence type="ECO:0000256" key="6">
    <source>
        <dbReference type="ARBA" id="ARBA00037589"/>
    </source>
</evidence>
<dbReference type="InterPro" id="IPR036108">
    <property type="entry name" value="4pyrrol_syn_uPrphyn_synt_sf"/>
</dbReference>
<keyword evidence="12" id="KW-1185">Reference proteome</keyword>
<sequence>MQAPLAGLGVMVTRPAEQAEPLCRLLQEQGAEVRRLPLLAIEPARPAPQLLDLFANARDADGWIFTSRNAVRCARRLDGGRWPRRLYAVGAATASALEELGLLAAIPPAGLYSGEGLLAHAALQQVEGQRFLLVTGAEGLGSIAAGLRARGATVELAEVYRRQPVAHPPAQVAEALRASAAILLTSGEALRQLLALTPEPLGELLRRRKLVLPSARVVEQALESGFESPLIPEQVSDAAYLRCLERWWAEQPPA</sequence>
<dbReference type="SUPFAM" id="SSF69618">
    <property type="entry name" value="HemD-like"/>
    <property type="match status" value="1"/>
</dbReference>
<dbReference type="EC" id="4.2.1.75" evidence="3 9"/>
<evidence type="ECO:0000256" key="4">
    <source>
        <dbReference type="ARBA" id="ARBA00023239"/>
    </source>
</evidence>
<evidence type="ECO:0000256" key="3">
    <source>
        <dbReference type="ARBA" id="ARBA00013109"/>
    </source>
</evidence>
<comment type="caution">
    <text evidence="11">The sequence shown here is derived from an EMBL/GenBank/DDBJ whole genome shotgun (WGS) entry which is preliminary data.</text>
</comment>
<evidence type="ECO:0000256" key="1">
    <source>
        <dbReference type="ARBA" id="ARBA00004772"/>
    </source>
</evidence>
<evidence type="ECO:0000256" key="9">
    <source>
        <dbReference type="RuleBase" id="RU366031"/>
    </source>
</evidence>
<dbReference type="GO" id="GO:0004852">
    <property type="term" value="F:uroporphyrinogen-III synthase activity"/>
    <property type="evidence" value="ECO:0007669"/>
    <property type="project" value="UniProtKB-UniRule"/>
</dbReference>
<dbReference type="InterPro" id="IPR039793">
    <property type="entry name" value="UROS/Hem4"/>
</dbReference>
<evidence type="ECO:0000256" key="5">
    <source>
        <dbReference type="ARBA" id="ARBA00023244"/>
    </source>
</evidence>
<dbReference type="RefSeq" id="WP_104230937.1">
    <property type="nucleotide sequence ID" value="NZ_PSNW01000007.1"/>
</dbReference>
<comment type="pathway">
    <text evidence="1 9">Porphyrin-containing compound metabolism; protoporphyrin-IX biosynthesis; coproporphyrinogen-III from 5-aminolevulinate: step 3/4.</text>
</comment>
<dbReference type="AlphaFoldDB" id="A0A2S5TEC4"/>
<name>A0A2S5TEC4_9GAMM</name>
<dbReference type="GO" id="GO:0006780">
    <property type="term" value="P:uroporphyrinogen III biosynthetic process"/>
    <property type="evidence" value="ECO:0007669"/>
    <property type="project" value="UniProtKB-UniRule"/>
</dbReference>
<comment type="similarity">
    <text evidence="2 9">Belongs to the uroporphyrinogen-III synthase family.</text>
</comment>
<comment type="function">
    <text evidence="6 9">Catalyzes cyclization of the linear tetrapyrrole, hydroxymethylbilane, to the macrocyclic uroporphyrinogen III.</text>
</comment>
<dbReference type="UniPathway" id="UPA00251">
    <property type="reaction ID" value="UER00320"/>
</dbReference>
<dbReference type="OrthoDB" id="9787650at2"/>